<sequence length="93" mass="10691">MAVPRGCCRLRLAQRQSHFSLSRRWNLCPTKRESQGSERDHGERPQTEQVARGSIRARGQCINAVRRDRRSNAGNAFDGLIERHGTSYADRKR</sequence>
<protein>
    <submittedName>
        <fullName evidence="2">Uncharacterized protein</fullName>
    </submittedName>
</protein>
<evidence type="ECO:0000313" key="2">
    <source>
        <dbReference type="EMBL" id="KAJ8344127.1"/>
    </source>
</evidence>
<evidence type="ECO:0000256" key="1">
    <source>
        <dbReference type="SAM" id="MobiDB-lite"/>
    </source>
</evidence>
<gene>
    <name evidence="2" type="ORF">SKAU_G00314560</name>
</gene>
<dbReference type="Proteomes" id="UP001152622">
    <property type="component" value="Chromosome 13"/>
</dbReference>
<organism evidence="2 3">
    <name type="scientific">Synaphobranchus kaupii</name>
    <name type="common">Kaup's arrowtooth eel</name>
    <dbReference type="NCBI Taxonomy" id="118154"/>
    <lineage>
        <taxon>Eukaryota</taxon>
        <taxon>Metazoa</taxon>
        <taxon>Chordata</taxon>
        <taxon>Craniata</taxon>
        <taxon>Vertebrata</taxon>
        <taxon>Euteleostomi</taxon>
        <taxon>Actinopterygii</taxon>
        <taxon>Neopterygii</taxon>
        <taxon>Teleostei</taxon>
        <taxon>Anguilliformes</taxon>
        <taxon>Synaphobranchidae</taxon>
        <taxon>Synaphobranchus</taxon>
    </lineage>
</organism>
<dbReference type="EMBL" id="JAINUF010000013">
    <property type="protein sequence ID" value="KAJ8344127.1"/>
    <property type="molecule type" value="Genomic_DNA"/>
</dbReference>
<proteinExistence type="predicted"/>
<comment type="caution">
    <text evidence="2">The sequence shown here is derived from an EMBL/GenBank/DDBJ whole genome shotgun (WGS) entry which is preliminary data.</text>
</comment>
<accession>A0A9Q1ILK4</accession>
<feature type="region of interest" description="Disordered" evidence="1">
    <location>
        <begin position="72"/>
        <end position="93"/>
    </location>
</feature>
<feature type="region of interest" description="Disordered" evidence="1">
    <location>
        <begin position="30"/>
        <end position="55"/>
    </location>
</feature>
<reference evidence="2" key="1">
    <citation type="journal article" date="2023" name="Science">
        <title>Genome structures resolve the early diversification of teleost fishes.</title>
        <authorList>
            <person name="Parey E."/>
            <person name="Louis A."/>
            <person name="Montfort J."/>
            <person name="Bouchez O."/>
            <person name="Roques C."/>
            <person name="Iampietro C."/>
            <person name="Lluch J."/>
            <person name="Castinel A."/>
            <person name="Donnadieu C."/>
            <person name="Desvignes T."/>
            <person name="Floi Bucao C."/>
            <person name="Jouanno E."/>
            <person name="Wen M."/>
            <person name="Mejri S."/>
            <person name="Dirks R."/>
            <person name="Jansen H."/>
            <person name="Henkel C."/>
            <person name="Chen W.J."/>
            <person name="Zahm M."/>
            <person name="Cabau C."/>
            <person name="Klopp C."/>
            <person name="Thompson A.W."/>
            <person name="Robinson-Rechavi M."/>
            <person name="Braasch I."/>
            <person name="Lecointre G."/>
            <person name="Bobe J."/>
            <person name="Postlethwait J.H."/>
            <person name="Berthelot C."/>
            <person name="Roest Crollius H."/>
            <person name="Guiguen Y."/>
        </authorList>
    </citation>
    <scope>NUCLEOTIDE SEQUENCE</scope>
    <source>
        <strain evidence="2">WJC10195</strain>
    </source>
</reference>
<feature type="compositionally biased region" description="Basic and acidic residues" evidence="1">
    <location>
        <begin position="30"/>
        <end position="46"/>
    </location>
</feature>
<keyword evidence="3" id="KW-1185">Reference proteome</keyword>
<dbReference type="AlphaFoldDB" id="A0A9Q1ILK4"/>
<name>A0A9Q1ILK4_SYNKA</name>
<evidence type="ECO:0000313" key="3">
    <source>
        <dbReference type="Proteomes" id="UP001152622"/>
    </source>
</evidence>